<dbReference type="GO" id="GO:0007528">
    <property type="term" value="P:neuromuscular junction development"/>
    <property type="evidence" value="ECO:0007669"/>
    <property type="project" value="TreeGrafter"/>
</dbReference>
<dbReference type="GO" id="GO:0005829">
    <property type="term" value="C:cytosol"/>
    <property type="evidence" value="ECO:0007669"/>
    <property type="project" value="UniProtKB-ARBA"/>
</dbReference>
<evidence type="ECO:0000313" key="7">
    <source>
        <dbReference type="EMBL" id="KAK2139967.1"/>
    </source>
</evidence>
<dbReference type="SUPFAM" id="SSF47769">
    <property type="entry name" value="SAM/Pointed domain"/>
    <property type="match status" value="3"/>
</dbReference>
<gene>
    <name evidence="7" type="ORF">LSH36_1533g00003</name>
</gene>
<keyword evidence="4" id="KW-0175">Coiled coil</keyword>
<sequence>METAQTETDEEALKDEMAQEYKQLQRQNADNVKKHRNKGIKRFFGKLRRSNSQEIDPEKLEDFKRSGLRATAGARLGWSKDLKYIDTDIPFPRWDTDRVAAWLHALGLSMYVGDCKRWVKNGEHLLSATPQDLEKELGIRNHFHRKKLILALQAMGSENRSTMDNLDYNWVTRWLDDIGLPQYKDYFLDARIDGRMLHYLTVEDLVTLKVVNTLHHLSIRRGIQVLRINDFNPACLKRRPLPEEGDLENVPKEVMLWTNHRVMEWLRSIDLSEYAPNLRGSGVHGGLMALEPRFSYEIFASLLSIPSNKTLLRRHLSTHYVALIGPDIQQRKREVQSQPGYLPLTPNQKVKLKKRLFSHRRTRSESNDEELVCPFDGEENGKVTTNGSHNSSPVWSRGRVITRDNKENMLAKDRFLENVPTSDV</sequence>
<evidence type="ECO:0000256" key="5">
    <source>
        <dbReference type="SAM" id="MobiDB-lite"/>
    </source>
</evidence>
<dbReference type="SMART" id="SM00454">
    <property type="entry name" value="SAM"/>
    <property type="match status" value="3"/>
</dbReference>
<feature type="region of interest" description="Disordered" evidence="5">
    <location>
        <begin position="361"/>
        <end position="395"/>
    </location>
</feature>
<dbReference type="Proteomes" id="UP001208570">
    <property type="component" value="Unassembled WGS sequence"/>
</dbReference>
<feature type="region of interest" description="Disordered" evidence="5">
    <location>
        <begin position="1"/>
        <end position="39"/>
    </location>
</feature>
<evidence type="ECO:0000256" key="1">
    <source>
        <dbReference type="ARBA" id="ARBA00007547"/>
    </source>
</evidence>
<feature type="compositionally biased region" description="Polar residues" evidence="5">
    <location>
        <begin position="382"/>
        <end position="394"/>
    </location>
</feature>
<accession>A0AAD9ISX8</accession>
<dbReference type="Gene3D" id="1.10.150.50">
    <property type="entry name" value="Transcription Factor, Ets-1"/>
    <property type="match status" value="3"/>
</dbReference>
<comment type="caution">
    <text evidence="7">The sequence shown here is derived from an EMBL/GenBank/DDBJ whole genome shotgun (WGS) entry which is preliminary data.</text>
</comment>
<dbReference type="InterPro" id="IPR013761">
    <property type="entry name" value="SAM/pointed_sf"/>
</dbReference>
<evidence type="ECO:0000256" key="2">
    <source>
        <dbReference type="ARBA" id="ARBA00022553"/>
    </source>
</evidence>
<dbReference type="FunFam" id="1.10.150.50:FF:000005">
    <property type="entry name" value="Liprin-beta-1 isoform 1"/>
    <property type="match status" value="1"/>
</dbReference>
<dbReference type="InterPro" id="IPR029515">
    <property type="entry name" value="Liprin"/>
</dbReference>
<dbReference type="CDD" id="cd09569">
    <property type="entry name" value="SAM_liprin-beta1_2_repeat3"/>
    <property type="match status" value="1"/>
</dbReference>
<dbReference type="Pfam" id="PF07647">
    <property type="entry name" value="SAM_2"/>
    <property type="match status" value="1"/>
</dbReference>
<dbReference type="InterPro" id="IPR037619">
    <property type="entry name" value="LIPB1/2_SAM_3rd"/>
</dbReference>
<feature type="domain" description="SAM" evidence="6">
    <location>
        <begin position="94"/>
        <end position="158"/>
    </location>
</feature>
<dbReference type="InterPro" id="IPR037617">
    <property type="entry name" value="LIPB1/2_SAM_1"/>
</dbReference>
<evidence type="ECO:0000256" key="4">
    <source>
        <dbReference type="ARBA" id="ARBA00023054"/>
    </source>
</evidence>
<dbReference type="FunFam" id="1.10.150.50:FF:000007">
    <property type="entry name" value="Liprin-beta-1 isoform 1"/>
    <property type="match status" value="1"/>
</dbReference>
<feature type="domain" description="SAM" evidence="6">
    <location>
        <begin position="166"/>
        <end position="229"/>
    </location>
</feature>
<dbReference type="EMBL" id="JAODUP010001532">
    <property type="protein sequence ID" value="KAK2139967.1"/>
    <property type="molecule type" value="Genomic_DNA"/>
</dbReference>
<evidence type="ECO:0000256" key="3">
    <source>
        <dbReference type="ARBA" id="ARBA00022737"/>
    </source>
</evidence>
<name>A0AAD9ISX8_9ANNE</name>
<organism evidence="7 8">
    <name type="scientific">Paralvinella palmiformis</name>
    <dbReference type="NCBI Taxonomy" id="53620"/>
    <lineage>
        <taxon>Eukaryota</taxon>
        <taxon>Metazoa</taxon>
        <taxon>Spiralia</taxon>
        <taxon>Lophotrochozoa</taxon>
        <taxon>Annelida</taxon>
        <taxon>Polychaeta</taxon>
        <taxon>Sedentaria</taxon>
        <taxon>Canalipalpata</taxon>
        <taxon>Terebellida</taxon>
        <taxon>Terebelliformia</taxon>
        <taxon>Alvinellidae</taxon>
        <taxon>Paralvinella</taxon>
    </lineage>
</organism>
<dbReference type="PANTHER" id="PTHR12587:SF14">
    <property type="entry name" value="AT31531P"/>
    <property type="match status" value="1"/>
</dbReference>
<dbReference type="CDD" id="cd09563">
    <property type="entry name" value="SAM_liprin-beta1_2_repeat1"/>
    <property type="match status" value="1"/>
</dbReference>
<keyword evidence="8" id="KW-1185">Reference proteome</keyword>
<dbReference type="CDD" id="cd09566">
    <property type="entry name" value="SAM_liprin-beta1_2_repeat2"/>
    <property type="match status" value="1"/>
</dbReference>
<protein>
    <recommendedName>
        <fullName evidence="6">SAM domain-containing protein</fullName>
    </recommendedName>
</protein>
<evidence type="ECO:0000259" key="6">
    <source>
        <dbReference type="PROSITE" id="PS50105"/>
    </source>
</evidence>
<dbReference type="PROSITE" id="PS50105">
    <property type="entry name" value="SAM_DOMAIN"/>
    <property type="match status" value="3"/>
</dbReference>
<keyword evidence="3" id="KW-0677">Repeat</keyword>
<evidence type="ECO:0000313" key="8">
    <source>
        <dbReference type="Proteomes" id="UP001208570"/>
    </source>
</evidence>
<proteinExistence type="inferred from homology"/>
<feature type="domain" description="SAM" evidence="6">
    <location>
        <begin position="257"/>
        <end position="289"/>
    </location>
</feature>
<dbReference type="Pfam" id="PF00536">
    <property type="entry name" value="SAM_1"/>
    <property type="match status" value="2"/>
</dbReference>
<dbReference type="InterPro" id="IPR001660">
    <property type="entry name" value="SAM"/>
</dbReference>
<keyword evidence="2" id="KW-0597">Phosphoprotein</keyword>
<reference evidence="7" key="1">
    <citation type="journal article" date="2023" name="Mol. Biol. Evol.">
        <title>Third-Generation Sequencing Reveals the Adaptive Role of the Epigenome in Three Deep-Sea Polychaetes.</title>
        <authorList>
            <person name="Perez M."/>
            <person name="Aroh O."/>
            <person name="Sun Y."/>
            <person name="Lan Y."/>
            <person name="Juniper S.K."/>
            <person name="Young C.R."/>
            <person name="Angers B."/>
            <person name="Qian P.Y."/>
        </authorList>
    </citation>
    <scope>NUCLEOTIDE SEQUENCE</scope>
    <source>
        <strain evidence="7">P08H-3</strain>
    </source>
</reference>
<dbReference type="AlphaFoldDB" id="A0AAD9ISX8"/>
<dbReference type="PANTHER" id="PTHR12587">
    <property type="entry name" value="LAR INTERACTING PROTEIN LIP -RELATED PROTEIN"/>
    <property type="match status" value="1"/>
</dbReference>
<dbReference type="GO" id="GO:0048786">
    <property type="term" value="C:presynaptic active zone"/>
    <property type="evidence" value="ECO:0007669"/>
    <property type="project" value="TreeGrafter"/>
</dbReference>
<comment type="similarity">
    <text evidence="1">Belongs to the liprin family. Liprin-beta subfamily.</text>
</comment>
<dbReference type="InterPro" id="IPR037618">
    <property type="entry name" value="LIPB1/2_SAM_2nd"/>
</dbReference>